<dbReference type="PANTHER" id="PTHR20913:SF7">
    <property type="entry name" value="RE60063P"/>
    <property type="match status" value="1"/>
</dbReference>
<dbReference type="PROSITE" id="PS50086">
    <property type="entry name" value="TBC_RABGAP"/>
    <property type="match status" value="1"/>
</dbReference>
<dbReference type="OrthoDB" id="206700at2759"/>
<dbReference type="KEGG" id="cput:CONPUDRAFT_145569"/>
<feature type="compositionally biased region" description="Low complexity" evidence="2">
    <location>
        <begin position="472"/>
        <end position="506"/>
    </location>
</feature>
<name>A0A5M3MHK5_CONPW</name>
<dbReference type="PANTHER" id="PTHR20913">
    <property type="entry name" value="TBC1 DOMAIN FAMILY MEMBER 20/GTPASE"/>
    <property type="match status" value="1"/>
</dbReference>
<keyword evidence="3" id="KW-0812">Transmembrane</keyword>
<keyword evidence="1" id="KW-0343">GTPase activation</keyword>
<feature type="region of interest" description="Disordered" evidence="2">
    <location>
        <begin position="564"/>
        <end position="610"/>
    </location>
</feature>
<evidence type="ECO:0000313" key="6">
    <source>
        <dbReference type="Proteomes" id="UP000053558"/>
    </source>
</evidence>
<evidence type="ECO:0000259" key="4">
    <source>
        <dbReference type="PROSITE" id="PS50086"/>
    </source>
</evidence>
<feature type="compositionally biased region" description="Basic residues" evidence="2">
    <location>
        <begin position="590"/>
        <end position="606"/>
    </location>
</feature>
<comment type="caution">
    <text evidence="5">The sequence shown here is derived from an EMBL/GenBank/DDBJ whole genome shotgun (WGS) entry which is preliminary data.</text>
</comment>
<feature type="transmembrane region" description="Helical" evidence="3">
    <location>
        <begin position="624"/>
        <end position="642"/>
    </location>
</feature>
<dbReference type="InterPro" id="IPR045913">
    <property type="entry name" value="TBC20/Gyp8-like"/>
</dbReference>
<dbReference type="SMART" id="SM00164">
    <property type="entry name" value="TBC"/>
    <property type="match status" value="1"/>
</dbReference>
<evidence type="ECO:0000313" key="5">
    <source>
        <dbReference type="EMBL" id="EIW78264.1"/>
    </source>
</evidence>
<dbReference type="Gene3D" id="1.10.8.1310">
    <property type="match status" value="1"/>
</dbReference>
<dbReference type="RefSeq" id="XP_007771331.1">
    <property type="nucleotide sequence ID" value="XM_007773141.1"/>
</dbReference>
<feature type="domain" description="Rab-GAP TBC" evidence="4">
    <location>
        <begin position="34"/>
        <end position="242"/>
    </location>
</feature>
<accession>A0A5M3MHK5</accession>
<dbReference type="SUPFAM" id="SSF47923">
    <property type="entry name" value="Ypt/Rab-GAP domain of gyp1p"/>
    <property type="match status" value="2"/>
</dbReference>
<keyword evidence="3" id="KW-1133">Transmembrane helix</keyword>
<evidence type="ECO:0000256" key="3">
    <source>
        <dbReference type="SAM" id="Phobius"/>
    </source>
</evidence>
<feature type="compositionally biased region" description="Polar residues" evidence="2">
    <location>
        <begin position="433"/>
        <end position="455"/>
    </location>
</feature>
<evidence type="ECO:0000256" key="1">
    <source>
        <dbReference type="ARBA" id="ARBA00022468"/>
    </source>
</evidence>
<dbReference type="GeneID" id="19202079"/>
<feature type="region of interest" description="Disordered" evidence="2">
    <location>
        <begin position="1"/>
        <end position="20"/>
    </location>
</feature>
<dbReference type="Gene3D" id="1.10.472.80">
    <property type="entry name" value="Ypt/Rab-GAP domain of gyp1p, domain 3"/>
    <property type="match status" value="1"/>
</dbReference>
<reference evidence="6" key="1">
    <citation type="journal article" date="2012" name="Science">
        <title>The Paleozoic origin of enzymatic lignin decomposition reconstructed from 31 fungal genomes.</title>
        <authorList>
            <person name="Floudas D."/>
            <person name="Binder M."/>
            <person name="Riley R."/>
            <person name="Barry K."/>
            <person name="Blanchette R.A."/>
            <person name="Henrissat B."/>
            <person name="Martinez A.T."/>
            <person name="Otillar R."/>
            <person name="Spatafora J.W."/>
            <person name="Yadav J.S."/>
            <person name="Aerts A."/>
            <person name="Benoit I."/>
            <person name="Boyd A."/>
            <person name="Carlson A."/>
            <person name="Copeland A."/>
            <person name="Coutinho P.M."/>
            <person name="de Vries R.P."/>
            <person name="Ferreira P."/>
            <person name="Findley K."/>
            <person name="Foster B."/>
            <person name="Gaskell J."/>
            <person name="Glotzer D."/>
            <person name="Gorecki P."/>
            <person name="Heitman J."/>
            <person name="Hesse C."/>
            <person name="Hori C."/>
            <person name="Igarashi K."/>
            <person name="Jurgens J.A."/>
            <person name="Kallen N."/>
            <person name="Kersten P."/>
            <person name="Kohler A."/>
            <person name="Kuees U."/>
            <person name="Kumar T.K.A."/>
            <person name="Kuo A."/>
            <person name="LaButti K."/>
            <person name="Larrondo L.F."/>
            <person name="Lindquist E."/>
            <person name="Ling A."/>
            <person name="Lombard V."/>
            <person name="Lucas S."/>
            <person name="Lundell T."/>
            <person name="Martin R."/>
            <person name="McLaughlin D.J."/>
            <person name="Morgenstern I."/>
            <person name="Morin E."/>
            <person name="Murat C."/>
            <person name="Nagy L.G."/>
            <person name="Nolan M."/>
            <person name="Ohm R.A."/>
            <person name="Patyshakuliyeva A."/>
            <person name="Rokas A."/>
            <person name="Ruiz-Duenas F.J."/>
            <person name="Sabat G."/>
            <person name="Salamov A."/>
            <person name="Samejima M."/>
            <person name="Schmutz J."/>
            <person name="Slot J.C."/>
            <person name="St John F."/>
            <person name="Stenlid J."/>
            <person name="Sun H."/>
            <person name="Sun S."/>
            <person name="Syed K."/>
            <person name="Tsang A."/>
            <person name="Wiebenga A."/>
            <person name="Young D."/>
            <person name="Pisabarro A."/>
            <person name="Eastwood D.C."/>
            <person name="Martin F."/>
            <person name="Cullen D."/>
            <person name="Grigoriev I.V."/>
            <person name="Hibbett D.S."/>
        </authorList>
    </citation>
    <scope>NUCLEOTIDE SEQUENCE [LARGE SCALE GENOMIC DNA]</scope>
    <source>
        <strain evidence="6">RWD-64-598 SS2</strain>
    </source>
</reference>
<feature type="region of interest" description="Disordered" evidence="2">
    <location>
        <begin position="54"/>
        <end position="95"/>
    </location>
</feature>
<keyword evidence="6" id="KW-1185">Reference proteome</keyword>
<feature type="compositionally biased region" description="Acidic residues" evidence="2">
    <location>
        <begin position="362"/>
        <end position="377"/>
    </location>
</feature>
<feature type="compositionally biased region" description="Polar residues" evidence="2">
    <location>
        <begin position="384"/>
        <end position="396"/>
    </location>
</feature>
<feature type="region of interest" description="Disordered" evidence="2">
    <location>
        <begin position="276"/>
        <end position="506"/>
    </location>
</feature>
<protein>
    <recommendedName>
        <fullName evidence="4">Rab-GAP TBC domain-containing protein</fullName>
    </recommendedName>
</protein>
<gene>
    <name evidence="5" type="ORF">CONPUDRAFT_145569</name>
</gene>
<evidence type="ECO:0000256" key="2">
    <source>
        <dbReference type="SAM" id="MobiDB-lite"/>
    </source>
</evidence>
<dbReference type="Proteomes" id="UP000053558">
    <property type="component" value="Unassembled WGS sequence"/>
</dbReference>
<dbReference type="InterPro" id="IPR000195">
    <property type="entry name" value="Rab-GAP-TBC_dom"/>
</dbReference>
<dbReference type="OMA" id="MSIDWAD"/>
<dbReference type="GO" id="GO:0005096">
    <property type="term" value="F:GTPase activator activity"/>
    <property type="evidence" value="ECO:0007669"/>
    <property type="project" value="UniProtKB-KW"/>
</dbReference>
<keyword evidence="3" id="KW-0472">Membrane</keyword>
<feature type="compositionally biased region" description="Polar residues" evidence="2">
    <location>
        <begin position="54"/>
        <end position="64"/>
    </location>
</feature>
<dbReference type="GO" id="GO:0005789">
    <property type="term" value="C:endoplasmic reticulum membrane"/>
    <property type="evidence" value="ECO:0007669"/>
    <property type="project" value="TreeGrafter"/>
</dbReference>
<organism evidence="5 6">
    <name type="scientific">Coniophora puteana (strain RWD-64-598)</name>
    <name type="common">Brown rot fungus</name>
    <dbReference type="NCBI Taxonomy" id="741705"/>
    <lineage>
        <taxon>Eukaryota</taxon>
        <taxon>Fungi</taxon>
        <taxon>Dikarya</taxon>
        <taxon>Basidiomycota</taxon>
        <taxon>Agaricomycotina</taxon>
        <taxon>Agaricomycetes</taxon>
        <taxon>Agaricomycetidae</taxon>
        <taxon>Boletales</taxon>
        <taxon>Coniophorineae</taxon>
        <taxon>Coniophoraceae</taxon>
        <taxon>Coniophora</taxon>
    </lineage>
</organism>
<sequence>MSPEDIPETQDAKNNTLDTTINWKALRERSLRPGGFGEERAQLWAKLLHANAISAPSQHSSSEPRASEHDRDASTDETSAVATPDPQPHPDEHQIGLDTNRSFVLYPVVQVGADREKLQSQLHDLLVTFFRKRRKLHYFQGYHDIVTVLFLTLPEELQLPCVEQLSLHRVRDSMGLTLEPVLGLLRILLNLLRLVDGPYASVLESTSPLPFFALSNLLTLFSHDMPTLPLIQHVFDYLLCRPPITVVYLAAAIILARKEEVERLVEEDEEGLIHSLLSGLPPLSDDDGRASEKPGAATGPAADVATSEQIGGGAVDKHNVAVSIDGTTPSDLNVLPGDTISEPDGETLVAHSGETDSSASTDDPDADHDGAMDDETPTDVAPSGSESDANEAQGSPSKKKDAYPVTSPSIATEQIAMENENGDGEQPPVPNGAPNSVPSATSASDSEEPTPSTGDCPSPRLDTDNVDLPNGASTAPASDADSASSCSSDSPLPRSHSSPTPTPLPSLLARASELYALYPPSHPALSVPSILGPKSAMHTWHEDPSLLPSSAAAEDMVSHPEEIVYPFPEPSKGGEDDSDLDSSFEDARRAPRRPARPARQTRRGAGGRKGVTRTLAGRIVARRTVLAGAVLVLGIAMAYYGARTQSGTGSAFGGSRALGALAWWGGLMEYISQR</sequence>
<dbReference type="AlphaFoldDB" id="A0A5M3MHK5"/>
<dbReference type="Pfam" id="PF00566">
    <property type="entry name" value="RabGAP-TBC"/>
    <property type="match status" value="1"/>
</dbReference>
<dbReference type="EMBL" id="JH711582">
    <property type="protein sequence ID" value="EIW78264.1"/>
    <property type="molecule type" value="Genomic_DNA"/>
</dbReference>
<dbReference type="GO" id="GO:0006888">
    <property type="term" value="P:endoplasmic reticulum to Golgi vesicle-mediated transport"/>
    <property type="evidence" value="ECO:0007669"/>
    <property type="project" value="TreeGrafter"/>
</dbReference>
<feature type="compositionally biased region" description="Basic and acidic residues" evidence="2">
    <location>
        <begin position="65"/>
        <end position="74"/>
    </location>
</feature>
<proteinExistence type="predicted"/>
<dbReference type="InterPro" id="IPR035969">
    <property type="entry name" value="Rab-GAP_TBC_sf"/>
</dbReference>